<gene>
    <name evidence="1" type="ORF">CLV93_101456</name>
</gene>
<accession>A0A2P8CKJ5</accession>
<dbReference type="Proteomes" id="UP000240621">
    <property type="component" value="Unassembled WGS sequence"/>
</dbReference>
<organism evidence="1 2">
    <name type="scientific">Prolixibacter denitrificans</name>
    <dbReference type="NCBI Taxonomy" id="1541063"/>
    <lineage>
        <taxon>Bacteria</taxon>
        <taxon>Pseudomonadati</taxon>
        <taxon>Bacteroidota</taxon>
        <taxon>Bacteroidia</taxon>
        <taxon>Marinilabiliales</taxon>
        <taxon>Prolixibacteraceae</taxon>
        <taxon>Prolixibacter</taxon>
    </lineage>
</organism>
<comment type="caution">
    <text evidence="1">The sequence shown here is derived from an EMBL/GenBank/DDBJ whole genome shotgun (WGS) entry which is preliminary data.</text>
</comment>
<proteinExistence type="predicted"/>
<name>A0A2P8CKJ5_9BACT</name>
<evidence type="ECO:0000313" key="2">
    <source>
        <dbReference type="Proteomes" id="UP000240621"/>
    </source>
</evidence>
<protein>
    <submittedName>
        <fullName evidence="1">Uncharacterized protein</fullName>
    </submittedName>
</protein>
<dbReference type="AlphaFoldDB" id="A0A2P8CKJ5"/>
<sequence length="41" mass="4687">MQGVILCKMIACFRTNIRFKGNKLPARGEMKSMNEPENLCL</sequence>
<evidence type="ECO:0000313" key="1">
    <source>
        <dbReference type="EMBL" id="PSK85498.1"/>
    </source>
</evidence>
<dbReference type="EMBL" id="PYGC01000001">
    <property type="protein sequence ID" value="PSK85498.1"/>
    <property type="molecule type" value="Genomic_DNA"/>
</dbReference>
<reference evidence="1 2" key="1">
    <citation type="submission" date="2018-03" db="EMBL/GenBank/DDBJ databases">
        <title>Genomic Encyclopedia of Archaeal and Bacterial Type Strains, Phase II (KMG-II): from individual species to whole genera.</title>
        <authorList>
            <person name="Goeker M."/>
        </authorList>
    </citation>
    <scope>NUCLEOTIDE SEQUENCE [LARGE SCALE GENOMIC DNA]</scope>
    <source>
        <strain evidence="1 2">DSM 27267</strain>
    </source>
</reference>